<dbReference type="GO" id="GO:0016747">
    <property type="term" value="F:acyltransferase activity, transferring groups other than amino-acyl groups"/>
    <property type="evidence" value="ECO:0007669"/>
    <property type="project" value="InterPro"/>
</dbReference>
<evidence type="ECO:0000313" key="2">
    <source>
        <dbReference type="EMBL" id="GAG67771.1"/>
    </source>
</evidence>
<feature type="domain" description="N-acetyltransferase" evidence="1">
    <location>
        <begin position="1"/>
        <end position="114"/>
    </location>
</feature>
<dbReference type="SUPFAM" id="SSF55729">
    <property type="entry name" value="Acyl-CoA N-acyltransferases (Nat)"/>
    <property type="match status" value="1"/>
</dbReference>
<dbReference type="EMBL" id="BART01002780">
    <property type="protein sequence ID" value="GAG67771.1"/>
    <property type="molecule type" value="Genomic_DNA"/>
</dbReference>
<dbReference type="InterPro" id="IPR000182">
    <property type="entry name" value="GNAT_dom"/>
</dbReference>
<dbReference type="InterPro" id="IPR016181">
    <property type="entry name" value="Acyl_CoA_acyltransferase"/>
</dbReference>
<dbReference type="Gene3D" id="3.40.630.30">
    <property type="match status" value="1"/>
</dbReference>
<dbReference type="AlphaFoldDB" id="X1B6Y1"/>
<gene>
    <name evidence="2" type="ORF">S01H4_08195</name>
</gene>
<reference evidence="2" key="1">
    <citation type="journal article" date="2014" name="Front. Microbiol.">
        <title>High frequency of phylogenetically diverse reductive dehalogenase-homologous genes in deep subseafloor sedimentary metagenomes.</title>
        <authorList>
            <person name="Kawai M."/>
            <person name="Futagami T."/>
            <person name="Toyoda A."/>
            <person name="Takaki Y."/>
            <person name="Nishi S."/>
            <person name="Hori S."/>
            <person name="Arai W."/>
            <person name="Tsubouchi T."/>
            <person name="Morono Y."/>
            <person name="Uchiyama I."/>
            <person name="Ito T."/>
            <person name="Fujiyama A."/>
            <person name="Inagaki F."/>
            <person name="Takami H."/>
        </authorList>
    </citation>
    <scope>NUCLEOTIDE SEQUENCE</scope>
    <source>
        <strain evidence="2">Expedition CK06-06</strain>
    </source>
</reference>
<dbReference type="Pfam" id="PF00583">
    <property type="entry name" value="Acetyltransf_1"/>
    <property type="match status" value="1"/>
</dbReference>
<comment type="caution">
    <text evidence="2">The sequence shown here is derived from an EMBL/GenBank/DDBJ whole genome shotgun (WGS) entry which is preliminary data.</text>
</comment>
<organism evidence="2">
    <name type="scientific">marine sediment metagenome</name>
    <dbReference type="NCBI Taxonomy" id="412755"/>
    <lineage>
        <taxon>unclassified sequences</taxon>
        <taxon>metagenomes</taxon>
        <taxon>ecological metagenomes</taxon>
    </lineage>
</organism>
<name>X1B6Y1_9ZZZZ</name>
<sequence length="128" mass="14573">MCIPEQIIEDMRAGNHYFGSRLQGTIVGLYKAKITEKGLYGEHQTVRPECRTSGLASAMYLQFAEYGIKHGCQRNYCNILVGQEVGERLMKKFGFVPWGAPFEQAEGMMVQMYERPLVKQFDATPKDL</sequence>
<evidence type="ECO:0000259" key="1">
    <source>
        <dbReference type="PROSITE" id="PS51186"/>
    </source>
</evidence>
<proteinExistence type="predicted"/>
<accession>X1B6Y1</accession>
<dbReference type="PROSITE" id="PS51186">
    <property type="entry name" value="GNAT"/>
    <property type="match status" value="1"/>
</dbReference>
<protein>
    <recommendedName>
        <fullName evidence="1">N-acetyltransferase domain-containing protein</fullName>
    </recommendedName>
</protein>